<proteinExistence type="predicted"/>
<dbReference type="RefSeq" id="WP_179586874.1">
    <property type="nucleotide sequence ID" value="NZ_JACBYR010000001.1"/>
</dbReference>
<evidence type="ECO:0000256" key="2">
    <source>
        <dbReference type="SAM" id="SignalP"/>
    </source>
</evidence>
<evidence type="ECO:0000313" key="4">
    <source>
        <dbReference type="Proteomes" id="UP000542125"/>
    </source>
</evidence>
<evidence type="ECO:0008006" key="5">
    <source>
        <dbReference type="Google" id="ProtNLM"/>
    </source>
</evidence>
<sequence>MKLKSRSMIQRVGIAVLVSGMSAGVAAQGIMSSGSTVRPVVTQGAPVAQSAPTQPDNSPAANSTIAELQGLIQARGLNELRTTYNGNYGASLLFRAEDLVYYVAMFQQKNFWRVVKTTSEQQAEQLYRNFVDQTVQLADVDIRRIKLDAERASTEKLISVNESRLTALQNDLSVQRQQEQQVAARQDQARAEAAALANDRQQAREQLTTLQRQIRALEEQQAKLDAIGTQAPGDTARRGR</sequence>
<comment type="caution">
    <text evidence="3">The sequence shown here is derived from an EMBL/GenBank/DDBJ whole genome shotgun (WGS) entry which is preliminary data.</text>
</comment>
<dbReference type="AlphaFoldDB" id="A0A7Y9IVL5"/>
<keyword evidence="4" id="KW-1185">Reference proteome</keyword>
<keyword evidence="2" id="KW-0732">Signal</keyword>
<dbReference type="Proteomes" id="UP000542125">
    <property type="component" value="Unassembled WGS sequence"/>
</dbReference>
<name>A0A7Y9IVL5_9BURK</name>
<dbReference type="EMBL" id="JACBYR010000001">
    <property type="protein sequence ID" value="NYE83318.1"/>
    <property type="molecule type" value="Genomic_DNA"/>
</dbReference>
<accession>A0A7Y9IVL5</accession>
<gene>
    <name evidence="3" type="ORF">FHW18_002589</name>
</gene>
<reference evidence="3 4" key="1">
    <citation type="submission" date="2020-07" db="EMBL/GenBank/DDBJ databases">
        <title>Genomic Encyclopedia of Type Strains, Phase IV (KMG-V): Genome sequencing to study the core and pangenomes of soil and plant-associated prokaryotes.</title>
        <authorList>
            <person name="Whitman W."/>
        </authorList>
    </citation>
    <scope>NUCLEOTIDE SEQUENCE [LARGE SCALE GENOMIC DNA]</scope>
    <source>
        <strain evidence="3 4">SAS40</strain>
    </source>
</reference>
<organism evidence="3 4">
    <name type="scientific">Pigmentiphaga litoralis</name>
    <dbReference type="NCBI Taxonomy" id="516702"/>
    <lineage>
        <taxon>Bacteria</taxon>
        <taxon>Pseudomonadati</taxon>
        <taxon>Pseudomonadota</taxon>
        <taxon>Betaproteobacteria</taxon>
        <taxon>Burkholderiales</taxon>
        <taxon>Alcaligenaceae</taxon>
        <taxon>Pigmentiphaga</taxon>
    </lineage>
</organism>
<feature type="coiled-coil region" evidence="1">
    <location>
        <begin position="186"/>
        <end position="227"/>
    </location>
</feature>
<keyword evidence="1" id="KW-0175">Coiled coil</keyword>
<evidence type="ECO:0000313" key="3">
    <source>
        <dbReference type="EMBL" id="NYE83318.1"/>
    </source>
</evidence>
<protein>
    <recommendedName>
        <fullName evidence="5">DUF2968 family protein</fullName>
    </recommendedName>
</protein>
<feature type="signal peptide" evidence="2">
    <location>
        <begin position="1"/>
        <end position="27"/>
    </location>
</feature>
<dbReference type="Pfam" id="PF11180">
    <property type="entry name" value="DUF2968"/>
    <property type="match status" value="1"/>
</dbReference>
<evidence type="ECO:0000256" key="1">
    <source>
        <dbReference type="SAM" id="Coils"/>
    </source>
</evidence>
<feature type="chain" id="PRO_5031198724" description="DUF2968 family protein" evidence="2">
    <location>
        <begin position="28"/>
        <end position="240"/>
    </location>
</feature>
<dbReference type="InterPro" id="IPR021350">
    <property type="entry name" value="DUF2968"/>
</dbReference>